<comment type="caution">
    <text evidence="4">The sequence shown here is derived from an EMBL/GenBank/DDBJ whole genome shotgun (WGS) entry which is preliminary data.</text>
</comment>
<organism evidence="4 5">
    <name type="scientific">Lasiosphaeris hirsuta</name>
    <dbReference type="NCBI Taxonomy" id="260670"/>
    <lineage>
        <taxon>Eukaryota</taxon>
        <taxon>Fungi</taxon>
        <taxon>Dikarya</taxon>
        <taxon>Ascomycota</taxon>
        <taxon>Pezizomycotina</taxon>
        <taxon>Sordariomycetes</taxon>
        <taxon>Sordariomycetidae</taxon>
        <taxon>Sordariales</taxon>
        <taxon>Lasiosphaeriaceae</taxon>
        <taxon>Lasiosphaeris</taxon>
    </lineage>
</organism>
<keyword evidence="1" id="KW-0694">RNA-binding</keyword>
<dbReference type="PROSITE" id="PS50102">
    <property type="entry name" value="RRM"/>
    <property type="match status" value="1"/>
</dbReference>
<dbReference type="InterPro" id="IPR012677">
    <property type="entry name" value="Nucleotide-bd_a/b_plait_sf"/>
</dbReference>
<feature type="compositionally biased region" description="Basic and acidic residues" evidence="2">
    <location>
        <begin position="451"/>
        <end position="463"/>
    </location>
</feature>
<feature type="compositionally biased region" description="Acidic residues" evidence="2">
    <location>
        <begin position="326"/>
        <end position="339"/>
    </location>
</feature>
<evidence type="ECO:0000313" key="5">
    <source>
        <dbReference type="Proteomes" id="UP001172102"/>
    </source>
</evidence>
<feature type="compositionally biased region" description="Low complexity" evidence="2">
    <location>
        <begin position="416"/>
        <end position="426"/>
    </location>
</feature>
<feature type="domain" description="RRM" evidence="3">
    <location>
        <begin position="224"/>
        <end position="308"/>
    </location>
</feature>
<feature type="region of interest" description="Disordered" evidence="2">
    <location>
        <begin position="306"/>
        <end position="350"/>
    </location>
</feature>
<dbReference type="GO" id="GO:0003723">
    <property type="term" value="F:RNA binding"/>
    <property type="evidence" value="ECO:0007669"/>
    <property type="project" value="UniProtKB-UniRule"/>
</dbReference>
<gene>
    <name evidence="4" type="ORF">B0H67DRAFT_555334</name>
</gene>
<evidence type="ECO:0000313" key="4">
    <source>
        <dbReference type="EMBL" id="KAK0711343.1"/>
    </source>
</evidence>
<dbReference type="CDD" id="cd00590">
    <property type="entry name" value="RRM_SF"/>
    <property type="match status" value="1"/>
</dbReference>
<keyword evidence="5" id="KW-1185">Reference proteome</keyword>
<feature type="region of interest" description="Disordered" evidence="2">
    <location>
        <begin position="371"/>
        <end position="463"/>
    </location>
</feature>
<reference evidence="4" key="1">
    <citation type="submission" date="2023-06" db="EMBL/GenBank/DDBJ databases">
        <title>Genome-scale phylogeny and comparative genomics of the fungal order Sordariales.</title>
        <authorList>
            <consortium name="Lawrence Berkeley National Laboratory"/>
            <person name="Hensen N."/>
            <person name="Bonometti L."/>
            <person name="Westerberg I."/>
            <person name="Brannstrom I.O."/>
            <person name="Guillou S."/>
            <person name="Cros-Aarteil S."/>
            <person name="Calhoun S."/>
            <person name="Haridas S."/>
            <person name="Kuo A."/>
            <person name="Mondo S."/>
            <person name="Pangilinan J."/>
            <person name="Riley R."/>
            <person name="Labutti K."/>
            <person name="Andreopoulos B."/>
            <person name="Lipzen A."/>
            <person name="Chen C."/>
            <person name="Yanf M."/>
            <person name="Daum C."/>
            <person name="Ng V."/>
            <person name="Clum A."/>
            <person name="Steindorff A."/>
            <person name="Ohm R."/>
            <person name="Martin F."/>
            <person name="Silar P."/>
            <person name="Natvig D."/>
            <person name="Lalanne C."/>
            <person name="Gautier V."/>
            <person name="Ament-Velasquez S.L."/>
            <person name="Kruys A."/>
            <person name="Hutchinson M.I."/>
            <person name="Powell A.J."/>
            <person name="Barry K."/>
            <person name="Miller A.N."/>
            <person name="Grigoriev I.V."/>
            <person name="Debuchy R."/>
            <person name="Gladieux P."/>
            <person name="Thoren M.H."/>
            <person name="Johannesson H."/>
        </authorList>
    </citation>
    <scope>NUCLEOTIDE SEQUENCE</scope>
    <source>
        <strain evidence="4">SMH4607-1</strain>
    </source>
</reference>
<evidence type="ECO:0000256" key="2">
    <source>
        <dbReference type="SAM" id="MobiDB-lite"/>
    </source>
</evidence>
<evidence type="ECO:0000256" key="1">
    <source>
        <dbReference type="PROSITE-ProRule" id="PRU00176"/>
    </source>
</evidence>
<name>A0AA40A914_9PEZI</name>
<protein>
    <recommendedName>
        <fullName evidence="3">RRM domain-containing protein</fullName>
    </recommendedName>
</protein>
<sequence>MPGLGPPIGLATVTVDPGSVTGLYYIPVGNLPVSAQWQQLKDFLMRVCSVENVEIYPAGTGGWVRLRGPVNFQAAYNYLKANKFQNRFLLLGKTNETGEIPVRMSFGAFIPTRNDPTFPGTEGTPHDTTSASVTTRTISDAVTSHGFHTEAGQDAATDKAYGEYQDDNIPFENNQYGNFQYGDQRFGAAFYTSGAEGYGTTTVPITAPFPAPSKPPKKAKKSLRSIIVRNLPQRSITVKTVKATITGLLPNDVTAEIDKWNFSRDAKGVVRDFVFIDFKSLEGAVAAVDVLNGVRAEKRTLSATFTSRGYSGRGRGSAASGVRAEGEEEEEEEEKEEEVVGMAQAGQGHTGAGYGAGDEYGYGYGYGGGSSFSAAYPPPAHPSDEDPRGKGKETQAPVIAVGSWPSVPPSVPPSAPRSAPAAMRASEGNRNEREKEKPVIAHGSFGVRGGGGERGKGGEKKKK</sequence>
<dbReference type="InterPro" id="IPR000504">
    <property type="entry name" value="RRM_dom"/>
</dbReference>
<dbReference type="AlphaFoldDB" id="A0AA40A914"/>
<accession>A0AA40A914</accession>
<dbReference type="Gene3D" id="3.30.70.330">
    <property type="match status" value="2"/>
</dbReference>
<dbReference type="InterPro" id="IPR035979">
    <property type="entry name" value="RBD_domain_sf"/>
</dbReference>
<dbReference type="EMBL" id="JAUKUA010000005">
    <property type="protein sequence ID" value="KAK0711343.1"/>
    <property type="molecule type" value="Genomic_DNA"/>
</dbReference>
<feature type="compositionally biased region" description="Pro residues" evidence="2">
    <location>
        <begin position="406"/>
        <end position="415"/>
    </location>
</feature>
<proteinExistence type="predicted"/>
<evidence type="ECO:0000259" key="3">
    <source>
        <dbReference type="PROSITE" id="PS50102"/>
    </source>
</evidence>
<dbReference type="Proteomes" id="UP001172102">
    <property type="component" value="Unassembled WGS sequence"/>
</dbReference>
<feature type="compositionally biased region" description="Basic and acidic residues" evidence="2">
    <location>
        <begin position="427"/>
        <end position="439"/>
    </location>
</feature>
<feature type="compositionally biased region" description="Basic and acidic residues" evidence="2">
    <location>
        <begin position="382"/>
        <end position="393"/>
    </location>
</feature>
<dbReference type="SUPFAM" id="SSF54928">
    <property type="entry name" value="RNA-binding domain, RBD"/>
    <property type="match status" value="2"/>
</dbReference>